<evidence type="ECO:0000313" key="1">
    <source>
        <dbReference type="EMBL" id="CAI2189241.1"/>
    </source>
</evidence>
<feature type="non-terminal residue" evidence="1">
    <location>
        <position position="155"/>
    </location>
</feature>
<gene>
    <name evidence="1" type="ORF">FWILDA_LOCUS13981</name>
</gene>
<name>A0A9W4T1N0_9GLOM</name>
<protein>
    <submittedName>
        <fullName evidence="1">17158_t:CDS:1</fullName>
    </submittedName>
</protein>
<proteinExistence type="predicted"/>
<accession>A0A9W4T1N0</accession>
<dbReference type="AlphaFoldDB" id="A0A9W4T1N0"/>
<organism evidence="1 2">
    <name type="scientific">Funneliformis geosporum</name>
    <dbReference type="NCBI Taxonomy" id="1117311"/>
    <lineage>
        <taxon>Eukaryota</taxon>
        <taxon>Fungi</taxon>
        <taxon>Fungi incertae sedis</taxon>
        <taxon>Mucoromycota</taxon>
        <taxon>Glomeromycotina</taxon>
        <taxon>Glomeromycetes</taxon>
        <taxon>Glomerales</taxon>
        <taxon>Glomeraceae</taxon>
        <taxon>Funneliformis</taxon>
    </lineage>
</organism>
<comment type="caution">
    <text evidence="1">The sequence shown here is derived from an EMBL/GenBank/DDBJ whole genome shotgun (WGS) entry which is preliminary data.</text>
</comment>
<sequence>MPSKNSILKRTERARTFRAEIKAKYLREQLACLRSSLYLEEQNKLLSDELLEVYHDSQELHEKIQDQNHTISLLREHEEDNMTHTRRQIQRRAEENLEKSEAENLHKSYSANHWEAIKELFQILGFTNINDICIFLGNIISEAFAQSCERFIEIQ</sequence>
<evidence type="ECO:0000313" key="2">
    <source>
        <dbReference type="Proteomes" id="UP001153678"/>
    </source>
</evidence>
<dbReference type="OrthoDB" id="2311426at2759"/>
<reference evidence="1" key="1">
    <citation type="submission" date="2022-08" db="EMBL/GenBank/DDBJ databases">
        <authorList>
            <person name="Kallberg Y."/>
            <person name="Tangrot J."/>
            <person name="Rosling A."/>
        </authorList>
    </citation>
    <scope>NUCLEOTIDE SEQUENCE</scope>
    <source>
        <strain evidence="1">Wild A</strain>
    </source>
</reference>
<dbReference type="EMBL" id="CAMKVN010005698">
    <property type="protein sequence ID" value="CAI2189241.1"/>
    <property type="molecule type" value="Genomic_DNA"/>
</dbReference>
<keyword evidence="2" id="KW-1185">Reference proteome</keyword>
<dbReference type="Proteomes" id="UP001153678">
    <property type="component" value="Unassembled WGS sequence"/>
</dbReference>